<comment type="caution">
    <text evidence="6">The sequence shown here is derived from an EMBL/GenBank/DDBJ whole genome shotgun (WGS) entry which is preliminary data.</text>
</comment>
<keyword evidence="2" id="KW-0808">Transferase</keyword>
<dbReference type="Pfam" id="PF00891">
    <property type="entry name" value="Methyltransf_2"/>
    <property type="match status" value="1"/>
</dbReference>
<sequence length="460" mass="51463">MAASQDPAFNQLLSRVVELSLNFTQALGDQNIPLPTFAPDSPSQYDGLDADLFVTRQQLLDNLMDLYYLVQGPSESIFNYVHNCMPDVAALDVLNYFDFWSAVPLDGSATYAEISNHTTLPTEVVERVISHAKTLRIFADVRPGDTRSPIRHSSRSAALAKSAGLRALVSTVLGDAGPPMTALPQALEKYSKGKQALPSDMTQTAFNLFHHGKYANSWEYIENDGEGEKKGWRSRNFTTFMAYLKDIFRLEEIVDSCYDWKAAGDLQVVDLGGSGGHDSFVLAKKYPNLRITVEDLPKVQSAFESNIPEELQSRVTFLAHDFFQSQPVQADLYLIKLILHDWPDKECIEILRGLRPALKPGAKILFIDYVGKQDTAETGGNDGSNDTHEKAAPRASPLPRSIQQMGTSTDLRMMALFSTKERPPGAWKDIFRTADERFDIVRFEANPLSFFVIIEVIWRE</sequence>
<feature type="region of interest" description="Disordered" evidence="4">
    <location>
        <begin position="376"/>
        <end position="402"/>
    </location>
</feature>
<dbReference type="AlphaFoldDB" id="A0A2N3N6N0"/>
<dbReference type="OrthoDB" id="1606438at2759"/>
<dbReference type="EMBL" id="NLAX01000701">
    <property type="protein sequence ID" value="PKS08067.1"/>
    <property type="molecule type" value="Genomic_DNA"/>
</dbReference>
<evidence type="ECO:0000313" key="6">
    <source>
        <dbReference type="EMBL" id="PKS08067.1"/>
    </source>
</evidence>
<dbReference type="CDD" id="cd02440">
    <property type="entry name" value="AdoMet_MTases"/>
    <property type="match status" value="1"/>
</dbReference>
<dbReference type="Gene3D" id="3.40.50.150">
    <property type="entry name" value="Vaccinia Virus protein VP39"/>
    <property type="match status" value="1"/>
</dbReference>
<evidence type="ECO:0000256" key="3">
    <source>
        <dbReference type="ARBA" id="ARBA00022691"/>
    </source>
</evidence>
<dbReference type="InterPro" id="IPR016461">
    <property type="entry name" value="COMT-like"/>
</dbReference>
<dbReference type="InterPro" id="IPR001077">
    <property type="entry name" value="COMT_C"/>
</dbReference>
<evidence type="ECO:0000313" key="7">
    <source>
        <dbReference type="Proteomes" id="UP000233524"/>
    </source>
</evidence>
<dbReference type="VEuPathDB" id="FungiDB:jhhlp_006679"/>
<accession>A0A2N3N6N0</accession>
<feature type="domain" description="O-methyltransferase C-terminal" evidence="5">
    <location>
        <begin position="266"/>
        <end position="377"/>
    </location>
</feature>
<protein>
    <recommendedName>
        <fullName evidence="5">O-methyltransferase C-terminal domain-containing protein</fullName>
    </recommendedName>
</protein>
<dbReference type="PANTHER" id="PTHR43712">
    <property type="entry name" value="PUTATIVE (AFU_ORTHOLOGUE AFUA_4G14580)-RELATED"/>
    <property type="match status" value="1"/>
</dbReference>
<dbReference type="Proteomes" id="UP000233524">
    <property type="component" value="Unassembled WGS sequence"/>
</dbReference>
<dbReference type="GO" id="GO:0008171">
    <property type="term" value="F:O-methyltransferase activity"/>
    <property type="evidence" value="ECO:0007669"/>
    <property type="project" value="InterPro"/>
</dbReference>
<dbReference type="InParanoid" id="A0A2N3N6N0"/>
<dbReference type="STRING" id="41688.A0A2N3N6N0"/>
<keyword evidence="1" id="KW-0489">Methyltransferase</keyword>
<dbReference type="SUPFAM" id="SSF53335">
    <property type="entry name" value="S-adenosyl-L-methionine-dependent methyltransferases"/>
    <property type="match status" value="1"/>
</dbReference>
<dbReference type="PANTHER" id="PTHR43712:SF12">
    <property type="entry name" value="STERIGMATOCYSTIN 8-O-METHYLTRANSFERASE"/>
    <property type="match status" value="1"/>
</dbReference>
<keyword evidence="3" id="KW-0949">S-adenosyl-L-methionine</keyword>
<keyword evidence="7" id="KW-1185">Reference proteome</keyword>
<evidence type="ECO:0000259" key="5">
    <source>
        <dbReference type="Pfam" id="PF00891"/>
    </source>
</evidence>
<dbReference type="GO" id="GO:0032259">
    <property type="term" value="P:methylation"/>
    <property type="evidence" value="ECO:0007669"/>
    <property type="project" value="UniProtKB-KW"/>
</dbReference>
<proteinExistence type="predicted"/>
<evidence type="ECO:0000256" key="2">
    <source>
        <dbReference type="ARBA" id="ARBA00022679"/>
    </source>
</evidence>
<evidence type="ECO:0000256" key="1">
    <source>
        <dbReference type="ARBA" id="ARBA00022603"/>
    </source>
</evidence>
<organism evidence="6 7">
    <name type="scientific">Lomentospora prolificans</name>
    <dbReference type="NCBI Taxonomy" id="41688"/>
    <lineage>
        <taxon>Eukaryota</taxon>
        <taxon>Fungi</taxon>
        <taxon>Dikarya</taxon>
        <taxon>Ascomycota</taxon>
        <taxon>Pezizomycotina</taxon>
        <taxon>Sordariomycetes</taxon>
        <taxon>Hypocreomycetidae</taxon>
        <taxon>Microascales</taxon>
        <taxon>Microascaceae</taxon>
        <taxon>Lomentospora</taxon>
    </lineage>
</organism>
<name>A0A2N3N6N0_9PEZI</name>
<gene>
    <name evidence="6" type="ORF">jhhlp_006679</name>
</gene>
<reference evidence="6 7" key="1">
    <citation type="journal article" date="2017" name="G3 (Bethesda)">
        <title>First Draft Genome Sequence of the Pathogenic Fungus Lomentospora prolificans (Formerly Scedosporium prolificans).</title>
        <authorList>
            <person name="Luo R."/>
            <person name="Zimin A."/>
            <person name="Workman R."/>
            <person name="Fan Y."/>
            <person name="Pertea G."/>
            <person name="Grossman N."/>
            <person name="Wear M.P."/>
            <person name="Jia B."/>
            <person name="Miller H."/>
            <person name="Casadevall A."/>
            <person name="Timp W."/>
            <person name="Zhang S.X."/>
            <person name="Salzberg S.L."/>
        </authorList>
    </citation>
    <scope>NUCLEOTIDE SEQUENCE [LARGE SCALE GENOMIC DNA]</scope>
    <source>
        <strain evidence="6 7">JHH-5317</strain>
    </source>
</reference>
<dbReference type="PROSITE" id="PS51683">
    <property type="entry name" value="SAM_OMT_II"/>
    <property type="match status" value="1"/>
</dbReference>
<evidence type="ECO:0000256" key="4">
    <source>
        <dbReference type="SAM" id="MobiDB-lite"/>
    </source>
</evidence>
<dbReference type="InterPro" id="IPR029063">
    <property type="entry name" value="SAM-dependent_MTases_sf"/>
</dbReference>